<dbReference type="GO" id="GO:0045893">
    <property type="term" value="P:positive regulation of DNA-templated transcription"/>
    <property type="evidence" value="ECO:0007669"/>
    <property type="project" value="UniProtKB-ARBA"/>
</dbReference>
<dbReference type="Gene3D" id="2.60.200.10">
    <property type="match status" value="1"/>
</dbReference>
<feature type="region of interest" description="Disordered" evidence="1">
    <location>
        <begin position="419"/>
        <end position="441"/>
    </location>
</feature>
<dbReference type="OMA" id="NEAWPKE"/>
<dbReference type="SMART" id="SM00348">
    <property type="entry name" value="IRF"/>
    <property type="match status" value="1"/>
</dbReference>
<dbReference type="Gene3D" id="1.10.10.10">
    <property type="entry name" value="Winged helix-like DNA-binding domain superfamily/Winged helix DNA-binding domain"/>
    <property type="match status" value="1"/>
</dbReference>
<dbReference type="AlphaFoldDB" id="A0A9J7LAW0"/>
<gene>
    <name evidence="4" type="primary">LOC118417808</name>
</gene>
<dbReference type="InterPro" id="IPR036390">
    <property type="entry name" value="WH_DNA-bd_sf"/>
</dbReference>
<dbReference type="PRINTS" id="PR00267">
    <property type="entry name" value="INTFRNREGFCT"/>
</dbReference>
<name>A0A9J7LAW0_BRAFL</name>
<evidence type="ECO:0000313" key="4">
    <source>
        <dbReference type="RefSeq" id="XP_035679434.1"/>
    </source>
</evidence>
<dbReference type="PANTHER" id="PTHR11949:SF53">
    <property type="entry name" value="IRF TRYPTOPHAN PENTAD REPEAT DOMAIN-CONTAINING PROTEIN"/>
    <property type="match status" value="1"/>
</dbReference>
<evidence type="ECO:0000256" key="1">
    <source>
        <dbReference type="SAM" id="MobiDB-lite"/>
    </source>
</evidence>
<dbReference type="GO" id="GO:0006357">
    <property type="term" value="P:regulation of transcription by RNA polymerase II"/>
    <property type="evidence" value="ECO:0000318"/>
    <property type="project" value="GO_Central"/>
</dbReference>
<accession>A0A9J7LAW0</accession>
<dbReference type="SMART" id="SM01243">
    <property type="entry name" value="IRF-3"/>
    <property type="match status" value="1"/>
</dbReference>
<dbReference type="CDD" id="cd00103">
    <property type="entry name" value="IRF"/>
    <property type="match status" value="1"/>
</dbReference>
<evidence type="ECO:0000313" key="3">
    <source>
        <dbReference type="Proteomes" id="UP000001554"/>
    </source>
</evidence>
<dbReference type="Proteomes" id="UP000001554">
    <property type="component" value="Chromosome 6"/>
</dbReference>
<dbReference type="KEGG" id="bfo:118417808"/>
<dbReference type="OrthoDB" id="9922389at2759"/>
<reference evidence="3" key="1">
    <citation type="journal article" date="2020" name="Nat. Ecol. Evol.">
        <title>Deeply conserved synteny resolves early events in vertebrate evolution.</title>
        <authorList>
            <person name="Simakov O."/>
            <person name="Marletaz F."/>
            <person name="Yue J.X."/>
            <person name="O'Connell B."/>
            <person name="Jenkins J."/>
            <person name="Brandt A."/>
            <person name="Calef R."/>
            <person name="Tung C.H."/>
            <person name="Huang T.K."/>
            <person name="Schmutz J."/>
            <person name="Satoh N."/>
            <person name="Yu J.K."/>
            <person name="Putnam N.H."/>
            <person name="Green R.E."/>
            <person name="Rokhsar D.S."/>
        </authorList>
    </citation>
    <scope>NUCLEOTIDE SEQUENCE [LARGE SCALE GENOMIC DNA]</scope>
    <source>
        <strain evidence="3">S238N-H82</strain>
    </source>
</reference>
<dbReference type="FunFam" id="1.10.10.10:FF:000831">
    <property type="entry name" value="Interferon regulatory factor like protein"/>
    <property type="match status" value="1"/>
</dbReference>
<dbReference type="PROSITE" id="PS51507">
    <property type="entry name" value="IRF_2"/>
    <property type="match status" value="1"/>
</dbReference>
<dbReference type="GO" id="GO:0000978">
    <property type="term" value="F:RNA polymerase II cis-regulatory region sequence-specific DNA binding"/>
    <property type="evidence" value="ECO:0000318"/>
    <property type="project" value="GO_Central"/>
</dbReference>
<dbReference type="InterPro" id="IPR001346">
    <property type="entry name" value="Interferon_reg_fact_DNA-bd_dom"/>
</dbReference>
<dbReference type="SUPFAM" id="SSF46785">
    <property type="entry name" value="Winged helix' DNA-binding domain"/>
    <property type="match status" value="1"/>
</dbReference>
<dbReference type="SUPFAM" id="SSF49879">
    <property type="entry name" value="SMAD/FHA domain"/>
    <property type="match status" value="1"/>
</dbReference>
<dbReference type="PANTHER" id="PTHR11949">
    <property type="entry name" value="INTERFERON REGULATORY FACTOR"/>
    <property type="match status" value="1"/>
</dbReference>
<feature type="compositionally biased region" description="Polar residues" evidence="1">
    <location>
        <begin position="419"/>
        <end position="429"/>
    </location>
</feature>
<dbReference type="Pfam" id="PF10401">
    <property type="entry name" value="IRF-3"/>
    <property type="match status" value="1"/>
</dbReference>
<keyword evidence="3" id="KW-1185">Reference proteome</keyword>
<dbReference type="Pfam" id="PF00605">
    <property type="entry name" value="IRF"/>
    <property type="match status" value="1"/>
</dbReference>
<dbReference type="RefSeq" id="XP_035679434.1">
    <property type="nucleotide sequence ID" value="XM_035823541.1"/>
</dbReference>
<dbReference type="InterPro" id="IPR008984">
    <property type="entry name" value="SMAD_FHA_dom_sf"/>
</dbReference>
<protein>
    <submittedName>
        <fullName evidence="4">Interferon regulatory factor 8-like</fullName>
    </submittedName>
</protein>
<dbReference type="InterPro" id="IPR036388">
    <property type="entry name" value="WH-like_DNA-bd_sf"/>
</dbReference>
<proteinExistence type="predicted"/>
<dbReference type="InterPro" id="IPR019471">
    <property type="entry name" value="Interferon_reg_factor-3"/>
</dbReference>
<dbReference type="GO" id="GO:0000981">
    <property type="term" value="F:DNA-binding transcription factor activity, RNA polymerase II-specific"/>
    <property type="evidence" value="ECO:0000318"/>
    <property type="project" value="GO_Central"/>
</dbReference>
<reference evidence="4" key="2">
    <citation type="submission" date="2025-08" db="UniProtKB">
        <authorList>
            <consortium name="RefSeq"/>
        </authorList>
    </citation>
    <scope>IDENTIFICATION</scope>
    <source>
        <strain evidence="4">S238N-H82</strain>
        <tissue evidence="4">Testes</tissue>
    </source>
</reference>
<dbReference type="GO" id="GO:0002376">
    <property type="term" value="P:immune system process"/>
    <property type="evidence" value="ECO:0000318"/>
    <property type="project" value="GO_Central"/>
</dbReference>
<evidence type="ECO:0000259" key="2">
    <source>
        <dbReference type="PROSITE" id="PS51507"/>
    </source>
</evidence>
<organism evidence="3 4">
    <name type="scientific">Branchiostoma floridae</name>
    <name type="common">Florida lancelet</name>
    <name type="synonym">Amphioxus</name>
    <dbReference type="NCBI Taxonomy" id="7739"/>
    <lineage>
        <taxon>Eukaryota</taxon>
        <taxon>Metazoa</taxon>
        <taxon>Chordata</taxon>
        <taxon>Cephalochordata</taxon>
        <taxon>Leptocardii</taxon>
        <taxon>Amphioxiformes</taxon>
        <taxon>Branchiostomatidae</taxon>
        <taxon>Branchiostoma</taxon>
    </lineage>
</organism>
<sequence length="471" mass="52935">MAQCAEDRKRLRNFYIGHLDAGDVPGVTWIDRSTGLFRIVWRHAGRDGFDPERDGLIFKLWAQQTGRWKEGDPEDTTAWKTRMRNALRRLADFQEEQDLGKPDDPHEAFRVYRLVPPPSNPPQQPESIPEPSILPPDVMMSDLKDSESAMNCLAPDEVLEYFHELDMVSPAPSEDSAQGACAQPQPIAANVAPQQNVNQATDGATATLPEQTQGPFPNIPDGDVKISVQYRGRQVLEESHSNPSGVRIYHGSPIKEFVATQMIPGDGRQKLYGPENATHVLLPPCEPHMHSPKQLDITRELLKHAERGVVLLFSNGDVWATRLCQTKVFWLDPNKPDMSLPLKLVRDHPTKVFDFVQGFLPLLQNYARNVEGSKKPRPYFKMCFGQSWGAEDPFESNLIAVTVQQLTAEAQLNLVSQYRQQDNTSSQSFPLRDDPLSRSNPEDQIIKQLGQLINSLSIQQDSPSPPNFHTG</sequence>
<feature type="compositionally biased region" description="Basic and acidic residues" evidence="1">
    <location>
        <begin position="431"/>
        <end position="441"/>
    </location>
</feature>
<dbReference type="GeneID" id="118417808"/>
<dbReference type="InterPro" id="IPR017855">
    <property type="entry name" value="SMAD-like_dom_sf"/>
</dbReference>
<feature type="domain" description="IRF tryptophan pentad repeat" evidence="2">
    <location>
        <begin position="8"/>
        <end position="116"/>
    </location>
</feature>
<dbReference type="GO" id="GO:0005634">
    <property type="term" value="C:nucleus"/>
    <property type="evidence" value="ECO:0000318"/>
    <property type="project" value="GO_Central"/>
</dbReference>